<reference evidence="2 3" key="1">
    <citation type="submission" date="2021-10" db="EMBL/GenBank/DDBJ databases">
        <title>Anaerobic single-cell dispensing facilitates the cultivation of human gut bacteria.</title>
        <authorList>
            <person name="Afrizal A."/>
        </authorList>
    </citation>
    <scope>NUCLEOTIDE SEQUENCE [LARGE SCALE GENOMIC DNA]</scope>
    <source>
        <strain evidence="2 3">CLA-AA-H270</strain>
    </source>
</reference>
<protein>
    <submittedName>
        <fullName evidence="2">GNAT family N-acetyltransferase</fullName>
    </submittedName>
</protein>
<dbReference type="SUPFAM" id="SSF55729">
    <property type="entry name" value="Acyl-CoA N-acyltransferases (Nat)"/>
    <property type="match status" value="1"/>
</dbReference>
<evidence type="ECO:0000313" key="3">
    <source>
        <dbReference type="Proteomes" id="UP001298753"/>
    </source>
</evidence>
<comment type="caution">
    <text evidence="2">The sequence shown here is derived from an EMBL/GenBank/DDBJ whole genome shotgun (WGS) entry which is preliminary data.</text>
</comment>
<proteinExistence type="predicted"/>
<dbReference type="RefSeq" id="WP_227600632.1">
    <property type="nucleotide sequence ID" value="NZ_JAJEPX010000016.1"/>
</dbReference>
<gene>
    <name evidence="2" type="ORF">LKD22_06770</name>
</gene>
<dbReference type="InterPro" id="IPR016181">
    <property type="entry name" value="Acyl_CoA_acyltransferase"/>
</dbReference>
<sequence>MQFYELNSSRMDYRELSADDLNLLTPLLRSEETMQTLGGALSYEQTLDWLVDTLRRYQTEGCGWLLALDKPTGVPAALCGLTYEQVGAERVLTANCIVRHELRGIGVGRECIAACLLYAFESMHADEVSAFVQKDDLAGLHTAVACRMQPTEKVSYTAFGKTAPCVRCVVRNPHLVEKAESENELSEDEKSTET</sequence>
<organism evidence="2 3">
    <name type="scientific">Agathobaculum butyriciproducens</name>
    <dbReference type="NCBI Taxonomy" id="1628085"/>
    <lineage>
        <taxon>Bacteria</taxon>
        <taxon>Bacillati</taxon>
        <taxon>Bacillota</taxon>
        <taxon>Clostridia</taxon>
        <taxon>Eubacteriales</taxon>
        <taxon>Butyricicoccaceae</taxon>
        <taxon>Agathobaculum</taxon>
    </lineage>
</organism>
<accession>A0AAW4VV80</accession>
<dbReference type="InterPro" id="IPR000182">
    <property type="entry name" value="GNAT_dom"/>
</dbReference>
<name>A0AAW4VV80_9FIRM</name>
<evidence type="ECO:0000313" key="2">
    <source>
        <dbReference type="EMBL" id="MCC2176829.1"/>
    </source>
</evidence>
<dbReference type="Proteomes" id="UP001298753">
    <property type="component" value="Unassembled WGS sequence"/>
</dbReference>
<keyword evidence="3" id="KW-1185">Reference proteome</keyword>
<feature type="domain" description="N-acetyltransferase" evidence="1">
    <location>
        <begin position="11"/>
        <end position="139"/>
    </location>
</feature>
<dbReference type="AlphaFoldDB" id="A0AAW4VV80"/>
<dbReference type="GO" id="GO:0016747">
    <property type="term" value="F:acyltransferase activity, transferring groups other than amino-acyl groups"/>
    <property type="evidence" value="ECO:0007669"/>
    <property type="project" value="InterPro"/>
</dbReference>
<dbReference type="GeneID" id="98660258"/>
<evidence type="ECO:0000259" key="1">
    <source>
        <dbReference type="Pfam" id="PF13302"/>
    </source>
</evidence>
<dbReference type="Gene3D" id="3.40.630.30">
    <property type="match status" value="1"/>
</dbReference>
<dbReference type="EMBL" id="JAJEPX010000016">
    <property type="protein sequence ID" value="MCC2176829.1"/>
    <property type="molecule type" value="Genomic_DNA"/>
</dbReference>
<dbReference type="Pfam" id="PF13302">
    <property type="entry name" value="Acetyltransf_3"/>
    <property type="match status" value="1"/>
</dbReference>